<evidence type="ECO:0000313" key="1">
    <source>
        <dbReference type="EMBL" id="KXB07128.1"/>
    </source>
</evidence>
<gene>
    <name evidence="1" type="ORF">AKJ52_00895</name>
</gene>
<dbReference type="AlphaFoldDB" id="A0A133VKZ8"/>
<comment type="caution">
    <text evidence="1">The sequence shown here is derived from an EMBL/GenBank/DDBJ whole genome shotgun (WGS) entry which is preliminary data.</text>
</comment>
<protein>
    <submittedName>
        <fullName evidence="1">Uncharacterized protein</fullName>
    </submittedName>
</protein>
<evidence type="ECO:0000313" key="2">
    <source>
        <dbReference type="Proteomes" id="UP000070404"/>
    </source>
</evidence>
<dbReference type="EMBL" id="LHYF01000009">
    <property type="protein sequence ID" value="KXB07128.1"/>
    <property type="molecule type" value="Genomic_DNA"/>
</dbReference>
<name>A0A133VKZ8_9EURY</name>
<organism evidence="1 2">
    <name type="scientific">candidate division MSBL1 archaeon SCGC-AAA382C18</name>
    <dbReference type="NCBI Taxonomy" id="1698281"/>
    <lineage>
        <taxon>Archaea</taxon>
        <taxon>Methanobacteriati</taxon>
        <taxon>Methanobacteriota</taxon>
        <taxon>candidate division MSBL1</taxon>
    </lineage>
</organism>
<dbReference type="Proteomes" id="UP000070404">
    <property type="component" value="Unassembled WGS sequence"/>
</dbReference>
<proteinExistence type="predicted"/>
<accession>A0A133VKZ8</accession>
<keyword evidence="2" id="KW-1185">Reference proteome</keyword>
<sequence length="72" mass="8092">MESGKISQKRVELIKRASEIGILTGGLSTLHHKILSGSWEDKEIDCHGKTHPSIERRVEELDLELNENSRGV</sequence>
<reference evidence="1 2" key="1">
    <citation type="journal article" date="2016" name="Sci. Rep.">
        <title>Metabolic traits of an uncultured archaeal lineage -MSBL1- from brine pools of the Red Sea.</title>
        <authorList>
            <person name="Mwirichia R."/>
            <person name="Alam I."/>
            <person name="Rashid M."/>
            <person name="Vinu M."/>
            <person name="Ba-Alawi W."/>
            <person name="Anthony Kamau A."/>
            <person name="Kamanda Ngugi D."/>
            <person name="Goker M."/>
            <person name="Klenk H.P."/>
            <person name="Bajic V."/>
            <person name="Stingl U."/>
        </authorList>
    </citation>
    <scope>NUCLEOTIDE SEQUENCE [LARGE SCALE GENOMIC DNA]</scope>
    <source>
        <strain evidence="1">SCGC-AAA382C18</strain>
    </source>
</reference>